<sequence>MPSLKLVHKYPECFPMVRVDRGAIKFVLGGANIMCPGLNSKGGQLPDQNIEKGQPVIVNAENKKSALAIGKLLMSTDEIKTSKKGHGVELITYLGDPLWSFKF</sequence>
<dbReference type="OrthoDB" id="10249667at2759"/>
<dbReference type="EMBL" id="KV453842">
    <property type="protein sequence ID" value="ODV90750.1"/>
    <property type="molecule type" value="Genomic_DNA"/>
</dbReference>
<dbReference type="GO" id="GO:0000184">
    <property type="term" value="P:nuclear-transcribed mRNA catabolic process, nonsense-mediated decay"/>
    <property type="evidence" value="ECO:0007669"/>
    <property type="project" value="EnsemblFungi"/>
</dbReference>
<keyword evidence="3" id="KW-1185">Reference proteome</keyword>
<dbReference type="GO" id="GO:0003723">
    <property type="term" value="F:RNA binding"/>
    <property type="evidence" value="ECO:0007669"/>
    <property type="project" value="InterPro"/>
</dbReference>
<dbReference type="PANTHER" id="PTHR22798:SF0">
    <property type="entry name" value="MALIGNANT T-CELL-AMPLIFIED SEQUENCE 1"/>
    <property type="match status" value="1"/>
</dbReference>
<proteinExistence type="predicted"/>
<dbReference type="InterPro" id="IPR002478">
    <property type="entry name" value="PUA"/>
</dbReference>
<evidence type="ECO:0000259" key="1">
    <source>
        <dbReference type="SMART" id="SM00359"/>
    </source>
</evidence>
<dbReference type="InterPro" id="IPR015947">
    <property type="entry name" value="PUA-like_sf"/>
</dbReference>
<evidence type="ECO:0000313" key="2">
    <source>
        <dbReference type="EMBL" id="ODV90750.1"/>
    </source>
</evidence>
<dbReference type="GO" id="GO:0001731">
    <property type="term" value="P:formation of translation preinitiation complex"/>
    <property type="evidence" value="ECO:0007669"/>
    <property type="project" value="TreeGrafter"/>
</dbReference>
<dbReference type="InterPro" id="IPR016437">
    <property type="entry name" value="MCT-1/Tma20"/>
</dbReference>
<evidence type="ECO:0000313" key="3">
    <source>
        <dbReference type="Proteomes" id="UP000095023"/>
    </source>
</evidence>
<gene>
    <name evidence="2" type="ORF">CANCADRAFT_57186</name>
</gene>
<reference evidence="3" key="1">
    <citation type="submission" date="2016-02" db="EMBL/GenBank/DDBJ databases">
        <title>Comparative genomics of biotechnologically important yeasts.</title>
        <authorList>
            <consortium name="DOE Joint Genome Institute"/>
            <person name="Riley R."/>
            <person name="Haridas S."/>
            <person name="Wolfe K.H."/>
            <person name="Lopes M.R."/>
            <person name="Hittinger C.T."/>
            <person name="Goker M."/>
            <person name="Salamov A."/>
            <person name="Wisecaver J."/>
            <person name="Long T.M."/>
            <person name="Aerts A.L."/>
            <person name="Barry K."/>
            <person name="Choi C."/>
            <person name="Clum A."/>
            <person name="Coughlan A.Y."/>
            <person name="Deshpande S."/>
            <person name="Douglass A.P."/>
            <person name="Hanson S.J."/>
            <person name="Klenk H.-P."/>
            <person name="Labutti K."/>
            <person name="Lapidus A."/>
            <person name="Lindquist E."/>
            <person name="Lipzen A."/>
            <person name="Meier-Kolthoff J.P."/>
            <person name="Ohm R.A."/>
            <person name="Otillar R.P."/>
            <person name="Pangilinan J."/>
            <person name="Peng Y."/>
            <person name="Rokas A."/>
            <person name="Rosa C.A."/>
            <person name="Scheuner C."/>
            <person name="Sibirny A.A."/>
            <person name="Slot J.C."/>
            <person name="Stielow J.B."/>
            <person name="Sun H."/>
            <person name="Kurtzman C.P."/>
            <person name="Blackwell M."/>
            <person name="Jeffries T.W."/>
            <person name="Grigoriev I.V."/>
        </authorList>
    </citation>
    <scope>NUCLEOTIDE SEQUENCE [LARGE SCALE GENOMIC DNA]</scope>
    <source>
        <strain evidence="3">NRRL Y-17796</strain>
    </source>
</reference>
<dbReference type="NCBIfam" id="TIGR00451">
    <property type="entry name" value="unchar_dom_2"/>
    <property type="match status" value="1"/>
</dbReference>
<dbReference type="CDD" id="cd21155">
    <property type="entry name" value="PUA_MCTS-1-like"/>
    <property type="match status" value="1"/>
</dbReference>
<dbReference type="Gene3D" id="3.10.400.20">
    <property type="match status" value="1"/>
</dbReference>
<protein>
    <recommendedName>
        <fullName evidence="1">PUA domain-containing protein</fullName>
    </recommendedName>
</protein>
<dbReference type="PANTHER" id="PTHR22798">
    <property type="entry name" value="MCT-1 PROTEIN"/>
    <property type="match status" value="1"/>
</dbReference>
<dbReference type="AlphaFoldDB" id="A0A1E4TG68"/>
<dbReference type="GO" id="GO:0042254">
    <property type="term" value="P:ribosome biogenesis"/>
    <property type="evidence" value="ECO:0007669"/>
    <property type="project" value="EnsemblFungi"/>
</dbReference>
<dbReference type="Pfam" id="PF26292">
    <property type="entry name" value="PUA_elF2D"/>
    <property type="match status" value="1"/>
</dbReference>
<dbReference type="GO" id="GO:0005829">
    <property type="term" value="C:cytosol"/>
    <property type="evidence" value="ECO:0007669"/>
    <property type="project" value="EnsemblFungi"/>
</dbReference>
<dbReference type="InterPro" id="IPR004521">
    <property type="entry name" value="Uncharacterised_CHP00451"/>
</dbReference>
<dbReference type="InterPro" id="IPR048248">
    <property type="entry name" value="PUA_eIF2d-like"/>
</dbReference>
<dbReference type="SMART" id="SM00359">
    <property type="entry name" value="PUA"/>
    <property type="match status" value="1"/>
</dbReference>
<accession>A0A1E4TG68</accession>
<dbReference type="SUPFAM" id="SSF88697">
    <property type="entry name" value="PUA domain-like"/>
    <property type="match status" value="1"/>
</dbReference>
<dbReference type="Proteomes" id="UP000095023">
    <property type="component" value="Unassembled WGS sequence"/>
</dbReference>
<feature type="domain" description="PUA" evidence="1">
    <location>
        <begin position="15"/>
        <end position="95"/>
    </location>
</feature>
<dbReference type="PROSITE" id="PS50890">
    <property type="entry name" value="PUA"/>
    <property type="match status" value="1"/>
</dbReference>
<organism evidence="2 3">
    <name type="scientific">Tortispora caseinolytica NRRL Y-17796</name>
    <dbReference type="NCBI Taxonomy" id="767744"/>
    <lineage>
        <taxon>Eukaryota</taxon>
        <taxon>Fungi</taxon>
        <taxon>Dikarya</taxon>
        <taxon>Ascomycota</taxon>
        <taxon>Saccharomycotina</taxon>
        <taxon>Trigonopsidomycetes</taxon>
        <taxon>Trigonopsidales</taxon>
        <taxon>Trigonopsidaceae</taxon>
        <taxon>Tortispora</taxon>
    </lineage>
</organism>
<name>A0A1E4TG68_9ASCO</name>